<dbReference type="AlphaFoldDB" id="A0A8X7TP72"/>
<protein>
    <recommendedName>
        <fullName evidence="3">Thioredoxin-like fold domain-containing protein</fullName>
    </recommendedName>
</protein>
<dbReference type="PANTHER" id="PTHR33875">
    <property type="entry name" value="OS09G0542200 PROTEIN"/>
    <property type="match status" value="1"/>
</dbReference>
<gene>
    <name evidence="1" type="ORF">Bca52824_088432</name>
</gene>
<accession>A0A8X7TP72</accession>
<dbReference type="Gene3D" id="3.40.30.10">
    <property type="entry name" value="Glutaredoxin"/>
    <property type="match status" value="1"/>
</dbReference>
<dbReference type="PANTHER" id="PTHR33875:SF2">
    <property type="entry name" value="ACR183CP"/>
    <property type="match status" value="1"/>
</dbReference>
<dbReference type="OrthoDB" id="37297at2759"/>
<keyword evidence="2" id="KW-1185">Reference proteome</keyword>
<proteinExistence type="predicted"/>
<organism evidence="1 2">
    <name type="scientific">Brassica carinata</name>
    <name type="common">Ethiopian mustard</name>
    <name type="synonym">Abyssinian cabbage</name>
    <dbReference type="NCBI Taxonomy" id="52824"/>
    <lineage>
        <taxon>Eukaryota</taxon>
        <taxon>Viridiplantae</taxon>
        <taxon>Streptophyta</taxon>
        <taxon>Embryophyta</taxon>
        <taxon>Tracheophyta</taxon>
        <taxon>Spermatophyta</taxon>
        <taxon>Magnoliopsida</taxon>
        <taxon>eudicotyledons</taxon>
        <taxon>Gunneridae</taxon>
        <taxon>Pentapetalae</taxon>
        <taxon>rosids</taxon>
        <taxon>malvids</taxon>
        <taxon>Brassicales</taxon>
        <taxon>Brassicaceae</taxon>
        <taxon>Brassiceae</taxon>
        <taxon>Brassica</taxon>
    </lineage>
</organism>
<sequence>MDDLPRKWANPCASGGSRKLPALTAIDTAAGEPFHSNSGSETKHKSVSKERMIRTAFLFLVLVIGTQVHAQLVPPARLDGFVYPPGRRVDPDTILIEAFFNPVCPDSRDAWPPLKQALKHYGSRVALLLHLLPLPYHDNAYIYRY</sequence>
<evidence type="ECO:0008006" key="3">
    <source>
        <dbReference type="Google" id="ProtNLM"/>
    </source>
</evidence>
<evidence type="ECO:0000313" key="2">
    <source>
        <dbReference type="Proteomes" id="UP000886595"/>
    </source>
</evidence>
<dbReference type="Proteomes" id="UP000886595">
    <property type="component" value="Unassembled WGS sequence"/>
</dbReference>
<name>A0A8X7TP72_BRACI</name>
<dbReference type="EMBL" id="JAAMPC010000017">
    <property type="protein sequence ID" value="KAG2248804.1"/>
    <property type="molecule type" value="Genomic_DNA"/>
</dbReference>
<comment type="caution">
    <text evidence="1">The sequence shown here is derived from an EMBL/GenBank/DDBJ whole genome shotgun (WGS) entry which is preliminary data.</text>
</comment>
<evidence type="ECO:0000313" key="1">
    <source>
        <dbReference type="EMBL" id="KAG2248804.1"/>
    </source>
</evidence>
<reference evidence="1 2" key="1">
    <citation type="submission" date="2020-02" db="EMBL/GenBank/DDBJ databases">
        <authorList>
            <person name="Ma Q."/>
            <person name="Huang Y."/>
            <person name="Song X."/>
            <person name="Pei D."/>
        </authorList>
    </citation>
    <scope>NUCLEOTIDE SEQUENCE [LARGE SCALE GENOMIC DNA]</scope>
    <source>
        <strain evidence="1">Sxm20200214</strain>
        <tissue evidence="1">Leaf</tissue>
    </source>
</reference>